<dbReference type="PANTHER" id="PTHR45527">
    <property type="entry name" value="NONRIBOSOMAL PEPTIDE SYNTHETASE"/>
    <property type="match status" value="1"/>
</dbReference>
<sequence>MWLSNGSNSPYRFEHTAHSTSYVEDIIMKGQDESTDTISFMTVSYPVRIRLLRCFEYRLSASSPPYMASNENNTSSNNPRLKALVYEVLDIRGDLIHDDDSFVSLGAYRTIPGDSFKADILKQPLREIIALANRSRCEPSRYVDGEAPRFSLMPPGYDLGRAREHIQENYGLPPDAIEDVYPCSPIQESMYIGQKLSSSSLYRTRGLFLAHRGFNLRTFKRAWDDVVQRHQSLRTVFVETSDSSTGRALDAVVLEKYPVVVTVTTDAGDVHELVERFHNKSCHATSGRTEPNDSRHKVTVYISGSQTLVEFDLSHLAVDGGSLTILANDLTRALNGQQFNKPAPSYRRYIEYLQNHADEDAALDYWLDYLDGAEPCYFPAMNDNDAGDDGSSQVIEIMPAVCDKTLERIQAFCRSANTTVSGALQAVWALVLYAYTGDDDVCFGYLSSGRDLPISDASEIVGPMMNLLACRVRNVADRTVGGLLDDVRGDFVNSLAHQCFSLGKVRRILGMNETSKLFNTIVTAYHSFSTQAADVETDGEVLKMLARSNTSEFDLVLKIVISDGELSVRLAYATAILSRAMAERVSHTFSAFLERLVGVSDAGTCNVSRIIGVSPSDARQISVWNSLTSDLSIEPACVHELIERQAHLRPTAPAIYAWDGEMSYRELDEAADVVATRISSFGIGPGAYVALCFDKSRWYSVALLGVLKSGNAFVPIDAANPISRRTEILQQLGIAGDSGLIICSSSQFSSLQQLGRHVLQLPCRKLDAEIRPPSLPVSVNDPAYVIFTSGSTGTPKGVIVNHGAYSYAAQAHSGGIRINQDSRVLQFASYGFDTSMEDHLTTFAVGACLCVPTDEGRHTLQGLASFVHSSGANWAHLTPSLAAVLSPSLVPTIRYMVLGGEPMTADNIRTWSCSSPGPQLIQVYGPSECCVTSTITRPVLQDGDPTDIGTAVPNCKTWIVKPGNPDNLQVIGTVGELLVEGPILAKGYLGDAERTRMAFVEGLRWAPDKRLYRTGDLVRYDSAGHLHFVGRRDTQVKLRGQRIELGEIERQLALNPSVQHCLLLVPGSGPCVGRLVALVAPREDESSDIEMRHPDVSALLSSMELCGDTPWLDRVDALRSFLAERLPAYMDPDLWVLVRAIPRNPSGKLDRQNASRWLEGLPKEQFSHLITLQESKPTGHDPNEQDFIMRRVWSKVLNIREDDIDWNTSFYHLGGDSISAMAVSSLAQRSSVAVSATDVLRHKTIQNIVRTALNRQEARSDAEKSAVCMYPSASEFVPLSPIQRLHFQLSPQGDTFDQQSVVMQVTKNIDQNQLVKALESIFEAHPMLRARFECHDGVWKQRLSPPDFASAAASTDVHDYRARFHNRDEPSYVLECIAEAQASIDFVHGPLAAFDVFMANTQTLLSATIHHLVVDTVSWRILFRELEEFLNDGTIPAPETTPFRVWSSAQSEFASELNPKRVLGLVDEDIPAVDLGFWGMDGKENTHGDVTSRDIYVDHRIYVPRDGTEYDAIDIIISTVLESFEDMLGRLPVLFLESHGREPFEPHLDPSSTVGWFTTFCPVVFPKGREDITKSVREARLRTPLNGLGYFASRFLSETGAEAFAHRHSPMEITLNCLGSFQQFERSDSVFRLYNQNMNDKVSDMRRRKRRHISRYALISILAAPRDRGMCLHVEWNTKMRYQDKIDGWLSRLEENLRQISLDGQPTIEPPGLRATCGTQVPSAFGMNRGQVDAVLKLAESRLGLKSTDVESVYPCSPLQCSLMLSQLKNTVANDYEQRFVFRLSQRDGGLVDTKRLTAAWKRLVESHPIMRTIFLEDESGTFIQAVLRSVDVHVDVLPMEKDLSSLWAAWDPRLQCPGPLSSSVHHRFGIRAAADGSAYCLLAKNHLITDGITSRLLIGNLIAAYDGKPLGETYPFAAYVDHICRQDKRAALRYWTTYLEGAGTCCFPRLRTSSSRNEQATEFIRASGIVSDTALVQSACMKLEVTSTAVFQAAWAMVLAVYLGRDDVVFGVLSHGRDVPIPGAARIIGPMAGMAPMRVHIDGRMEMKGVVKAVHHDNIEHTSQKALLSLAEIRHTYHHPGDAMFNTILNFQKTSRGDVFALGSLKCDLVFSRDTSEFDVAVSVTEENDNDSGFRVTVESPVHFMSKIQLERLLAVYLKSIVQTCDRLDQRPPDIELSTALDMQQVLEWNKASSQLETSRRCIHDMIDNTTDRQPQSPAISSWDGDISYAELKNLTMRLASRLRILGARSGAVVVLCFEKSLWAIVSMLAVARSGAAFVHIDPAAPFKRIESIVGQTRPALGLGSAAGHEKLSHHISPAIVVDQSLVDGITSVGNNSDATVEPGSVLYICFTSGTTGTPKGVVIPHESFCSAVASNSRELQITADSRVLQFTHFCFDASLEETFTVLAVGGCICIPSENERISDVAGFAARKSVNWAAFTPSLLRILNPDELMFSLRFITVHAEPMCGDLVSRWAGKVHMRSSYGPTECSVTSTVGARMTADSDPANIGYPVGCHGWIVHPENHKILAPVGAVGELLLDGPIVGKGYWRDEVKTEAAFVEPPEWWARGVSSAVSPRSQRKFYKTGDLVRYAEDGSLLIQGRKDDSQVKIRGQRVELREIQHHLDNLPDVVRCSLTLVPASGILKGRLVTVASLQALYSDGDSDDADAGGISVFMKNELGVEGSRVVQEALDEIVTHLENHLPRYMIPDTWLFVKSLPVQTSFKLDRQRVRNWVATLDRESLEAALEVQQRRGSKEQRGTVTEEIIRGIWAKVLCTEPGFDISTHDVLANPTVRGVAAVVVENASRKQLPITPTDSPDVRVQPLPSVVADVSLDGRFNNDNVEAVLTCTPLQQRMYTAFFQTPQKPYLVNNLVSLGSLDSEAVAAAWQHTVNRHGILRTVFVEDPQSGHVYQKVLKTWETVISSCSVQCEADAVEHSIRHLKTVRTRFLRDSLPPLSICIYSLPSGTLLAHLVFGHVLLDHVSLRHVMADFAAIMHSQTPTPAPPGFSTYTRHLEETGHLDDSNAYWIDQLSGVEPCCIPVELAAPAAGKGDHYATGAVRFPVPLTGAMHDFLRDTETTLSNMLQLAWAVLLHLYLNGQRWVLFGHLVSDRDMHIPRAQEIVGPMLAMMVTRLELSEEMQVQEALGTLQSGFARGLQHRTFDLTVVERDLGHGRGELFNTMVNYRKVKFAGDVGLEIRSIWSQDPHEQILVLAFNDGVAELDASITYYKSLHTEATVKAMSELYCRILNELVLDRGATIGTIRRRMGCFTAGRKQKATETIF</sequence>
<dbReference type="OMA" id="RTLKVHW"/>
<dbReference type="Gene3D" id="3.30.300.30">
    <property type="match status" value="2"/>
</dbReference>
<dbReference type="OrthoDB" id="416786at2759"/>
<dbReference type="Gene3D" id="3.30.559.30">
    <property type="entry name" value="Nonribosomal peptide synthetase, condensation domain"/>
    <property type="match status" value="4"/>
</dbReference>
<dbReference type="PANTHER" id="PTHR45527:SF12">
    <property type="entry name" value="NONRIBOSOMAL PEPTIDE SYNTHETASE IVOA"/>
    <property type="match status" value="1"/>
</dbReference>
<dbReference type="eggNOG" id="KOG1178">
    <property type="taxonomic scope" value="Eukaryota"/>
</dbReference>
<dbReference type="InterPro" id="IPR020845">
    <property type="entry name" value="AMP-binding_CS"/>
</dbReference>
<keyword evidence="2" id="KW-0597">Phosphoprotein</keyword>
<proteinExistence type="predicted"/>
<dbReference type="Pfam" id="PF00668">
    <property type="entry name" value="Condensation"/>
    <property type="match status" value="4"/>
</dbReference>
<dbReference type="InterPro" id="IPR001242">
    <property type="entry name" value="Condensation_dom"/>
</dbReference>
<name>A0A066XQC4_COLSU</name>
<dbReference type="InterPro" id="IPR045851">
    <property type="entry name" value="AMP-bd_C_sf"/>
</dbReference>
<dbReference type="PROSITE" id="PS00012">
    <property type="entry name" value="PHOSPHOPANTETHEINE"/>
    <property type="match status" value="1"/>
</dbReference>
<evidence type="ECO:0000256" key="2">
    <source>
        <dbReference type="ARBA" id="ARBA00022553"/>
    </source>
</evidence>
<dbReference type="GO" id="GO:0031177">
    <property type="term" value="F:phosphopantetheine binding"/>
    <property type="evidence" value="ECO:0007669"/>
    <property type="project" value="TreeGrafter"/>
</dbReference>
<dbReference type="InterPro" id="IPR006162">
    <property type="entry name" value="Ppantetheine_attach_site"/>
</dbReference>
<dbReference type="GO" id="GO:0044550">
    <property type="term" value="P:secondary metabolite biosynthetic process"/>
    <property type="evidence" value="ECO:0007669"/>
    <property type="project" value="TreeGrafter"/>
</dbReference>
<evidence type="ECO:0000259" key="4">
    <source>
        <dbReference type="PROSITE" id="PS50075"/>
    </source>
</evidence>
<keyword evidence="3" id="KW-0436">Ligase</keyword>
<dbReference type="SUPFAM" id="SSF47336">
    <property type="entry name" value="ACP-like"/>
    <property type="match status" value="1"/>
</dbReference>
<dbReference type="Proteomes" id="UP000027238">
    <property type="component" value="Unassembled WGS sequence"/>
</dbReference>
<dbReference type="CDD" id="cd05918">
    <property type="entry name" value="A_NRPS_SidN3_like"/>
    <property type="match status" value="2"/>
</dbReference>
<organism evidence="5 6">
    <name type="scientific">Colletotrichum sublineola</name>
    <name type="common">Sorghum anthracnose fungus</name>
    <dbReference type="NCBI Taxonomy" id="1173701"/>
    <lineage>
        <taxon>Eukaryota</taxon>
        <taxon>Fungi</taxon>
        <taxon>Dikarya</taxon>
        <taxon>Ascomycota</taxon>
        <taxon>Pezizomycotina</taxon>
        <taxon>Sordariomycetes</taxon>
        <taxon>Hypocreomycetidae</taxon>
        <taxon>Glomerellales</taxon>
        <taxon>Glomerellaceae</taxon>
        <taxon>Colletotrichum</taxon>
        <taxon>Colletotrichum graminicola species complex</taxon>
    </lineage>
</organism>
<keyword evidence="6" id="KW-1185">Reference proteome</keyword>
<dbReference type="Gene3D" id="1.10.1200.10">
    <property type="entry name" value="ACP-like"/>
    <property type="match status" value="1"/>
</dbReference>
<protein>
    <submittedName>
        <fullName evidence="5">Putative amino acid adenylation domain-containing protein</fullName>
    </submittedName>
</protein>
<dbReference type="Pfam" id="PF00550">
    <property type="entry name" value="PP-binding"/>
    <property type="match status" value="1"/>
</dbReference>
<gene>
    <name evidence="5" type="ORF">CSUB01_10365</name>
</gene>
<dbReference type="HOGENOM" id="CLU_224276_0_0_1"/>
<dbReference type="Gene3D" id="3.30.559.10">
    <property type="entry name" value="Chloramphenicol acetyltransferase-like domain"/>
    <property type="match status" value="4"/>
</dbReference>
<dbReference type="FunFam" id="3.40.50.12780:FF:000014">
    <property type="entry name" value="Nonribosomal peptide synthetase 1"/>
    <property type="match status" value="1"/>
</dbReference>
<dbReference type="InterPro" id="IPR042099">
    <property type="entry name" value="ANL_N_sf"/>
</dbReference>
<dbReference type="InterPro" id="IPR010071">
    <property type="entry name" value="AA_adenyl_dom"/>
</dbReference>
<accession>A0A066XQC4</accession>
<keyword evidence="1" id="KW-0596">Phosphopantetheine</keyword>
<dbReference type="InterPro" id="IPR023213">
    <property type="entry name" value="CAT-like_dom_sf"/>
</dbReference>
<evidence type="ECO:0000256" key="1">
    <source>
        <dbReference type="ARBA" id="ARBA00022450"/>
    </source>
</evidence>
<dbReference type="InterPro" id="IPR000873">
    <property type="entry name" value="AMP-dep_synth/lig_dom"/>
</dbReference>
<comment type="caution">
    <text evidence="5">The sequence shown here is derived from an EMBL/GenBank/DDBJ whole genome shotgun (WGS) entry which is preliminary data.</text>
</comment>
<dbReference type="InterPro" id="IPR009081">
    <property type="entry name" value="PP-bd_ACP"/>
</dbReference>
<dbReference type="GO" id="GO:0016874">
    <property type="term" value="F:ligase activity"/>
    <property type="evidence" value="ECO:0007669"/>
    <property type="project" value="UniProtKB-KW"/>
</dbReference>
<dbReference type="NCBIfam" id="TIGR01733">
    <property type="entry name" value="AA-adenyl-dom"/>
    <property type="match status" value="2"/>
</dbReference>
<dbReference type="PROSITE" id="PS50075">
    <property type="entry name" value="CARRIER"/>
    <property type="match status" value="1"/>
</dbReference>
<dbReference type="Gene3D" id="3.40.50.12780">
    <property type="entry name" value="N-terminal domain of ligase-like"/>
    <property type="match status" value="2"/>
</dbReference>
<dbReference type="SUPFAM" id="SSF52777">
    <property type="entry name" value="CoA-dependent acyltransferases"/>
    <property type="match status" value="8"/>
</dbReference>
<dbReference type="GO" id="GO:0043041">
    <property type="term" value="P:amino acid activation for nonribosomal peptide biosynthetic process"/>
    <property type="evidence" value="ECO:0007669"/>
    <property type="project" value="TreeGrafter"/>
</dbReference>
<dbReference type="PROSITE" id="PS00455">
    <property type="entry name" value="AMP_BINDING"/>
    <property type="match status" value="2"/>
</dbReference>
<feature type="domain" description="Carrier" evidence="4">
    <location>
        <begin position="1180"/>
        <end position="1256"/>
    </location>
</feature>
<reference evidence="6" key="1">
    <citation type="journal article" date="2014" name="Genome Announc.">
        <title>Draft genome sequence of Colletotrichum sublineola, a destructive pathogen of cultivated sorghum.</title>
        <authorList>
            <person name="Baroncelli R."/>
            <person name="Sanz-Martin J.M."/>
            <person name="Rech G.E."/>
            <person name="Sukno S.A."/>
            <person name="Thon M.R."/>
        </authorList>
    </citation>
    <scope>NUCLEOTIDE SEQUENCE [LARGE SCALE GENOMIC DNA]</scope>
    <source>
        <strain evidence="6">TX430BB</strain>
    </source>
</reference>
<dbReference type="Pfam" id="PF00501">
    <property type="entry name" value="AMP-binding"/>
    <property type="match status" value="2"/>
</dbReference>
<dbReference type="InterPro" id="IPR036736">
    <property type="entry name" value="ACP-like_sf"/>
</dbReference>
<evidence type="ECO:0000313" key="5">
    <source>
        <dbReference type="EMBL" id="KDN71077.1"/>
    </source>
</evidence>
<dbReference type="CDD" id="cd19542">
    <property type="entry name" value="CT_NRPS-like"/>
    <property type="match status" value="2"/>
</dbReference>
<dbReference type="STRING" id="1173701.A0A066XQC4"/>
<dbReference type="SUPFAM" id="SSF56801">
    <property type="entry name" value="Acetyl-CoA synthetase-like"/>
    <property type="match status" value="2"/>
</dbReference>
<evidence type="ECO:0000313" key="6">
    <source>
        <dbReference type="Proteomes" id="UP000027238"/>
    </source>
</evidence>
<evidence type="ECO:0000256" key="3">
    <source>
        <dbReference type="ARBA" id="ARBA00022598"/>
    </source>
</evidence>
<dbReference type="GO" id="GO:0005737">
    <property type="term" value="C:cytoplasm"/>
    <property type="evidence" value="ECO:0007669"/>
    <property type="project" value="TreeGrafter"/>
</dbReference>
<dbReference type="FunFam" id="3.30.300.30:FF:000015">
    <property type="entry name" value="Nonribosomal peptide synthase SidD"/>
    <property type="match status" value="2"/>
</dbReference>
<dbReference type="EMBL" id="JMSE01000256">
    <property type="protein sequence ID" value="KDN71077.1"/>
    <property type="molecule type" value="Genomic_DNA"/>
</dbReference>